<comment type="similarity">
    <text evidence="6">Belongs to the snail C2H2-type zinc-finger protein family.</text>
</comment>
<comment type="caution">
    <text evidence="9">The sequence shown here is derived from an EMBL/GenBank/DDBJ whole genome shotgun (WGS) entry which is preliminary data.</text>
</comment>
<dbReference type="Gene3D" id="3.30.160.60">
    <property type="entry name" value="Classic Zinc Finger"/>
    <property type="match status" value="2"/>
</dbReference>
<dbReference type="GO" id="GO:0005634">
    <property type="term" value="C:nucleus"/>
    <property type="evidence" value="ECO:0007669"/>
    <property type="project" value="UniProtKB-ARBA"/>
</dbReference>
<dbReference type="InterPro" id="IPR050527">
    <property type="entry name" value="Snail/Krueppel_Znf"/>
</dbReference>
<evidence type="ECO:0000256" key="5">
    <source>
        <dbReference type="ARBA" id="ARBA00023242"/>
    </source>
</evidence>
<feature type="domain" description="C2H2-type" evidence="8">
    <location>
        <begin position="68"/>
        <end position="95"/>
    </location>
</feature>
<evidence type="ECO:0000256" key="4">
    <source>
        <dbReference type="ARBA" id="ARBA00022833"/>
    </source>
</evidence>
<dbReference type="InterPro" id="IPR013087">
    <property type="entry name" value="Znf_C2H2_type"/>
</dbReference>
<dbReference type="SUPFAM" id="SSF57667">
    <property type="entry name" value="beta-beta-alpha zinc fingers"/>
    <property type="match status" value="2"/>
</dbReference>
<dbReference type="PANTHER" id="PTHR24388">
    <property type="entry name" value="ZINC FINGER PROTEIN"/>
    <property type="match status" value="1"/>
</dbReference>
<dbReference type="Proteomes" id="UP000440578">
    <property type="component" value="Unassembled WGS sequence"/>
</dbReference>
<keyword evidence="2" id="KW-0677">Repeat</keyword>
<evidence type="ECO:0000259" key="8">
    <source>
        <dbReference type="PROSITE" id="PS50157"/>
    </source>
</evidence>
<accession>A0A6A4VSZ5</accession>
<dbReference type="InterPro" id="IPR036236">
    <property type="entry name" value="Znf_C2H2_sf"/>
</dbReference>
<organism evidence="9 10">
    <name type="scientific">Amphibalanus amphitrite</name>
    <name type="common">Striped barnacle</name>
    <name type="synonym">Balanus amphitrite</name>
    <dbReference type="NCBI Taxonomy" id="1232801"/>
    <lineage>
        <taxon>Eukaryota</taxon>
        <taxon>Metazoa</taxon>
        <taxon>Ecdysozoa</taxon>
        <taxon>Arthropoda</taxon>
        <taxon>Crustacea</taxon>
        <taxon>Multicrustacea</taxon>
        <taxon>Cirripedia</taxon>
        <taxon>Thoracica</taxon>
        <taxon>Thoracicalcarea</taxon>
        <taxon>Balanomorpha</taxon>
        <taxon>Balanoidea</taxon>
        <taxon>Balanidae</taxon>
        <taxon>Amphibalaninae</taxon>
        <taxon>Amphibalanus</taxon>
    </lineage>
</organism>
<dbReference type="FunFam" id="3.30.160.60:FF:000446">
    <property type="entry name" value="Zinc finger protein"/>
    <property type="match status" value="1"/>
</dbReference>
<evidence type="ECO:0000256" key="1">
    <source>
        <dbReference type="ARBA" id="ARBA00022723"/>
    </source>
</evidence>
<protein>
    <submittedName>
        <fullName evidence="9">Zinc finger protein 596</fullName>
    </submittedName>
</protein>
<sequence length="150" mass="16667">MGLLTEDDRRYSCDVCGRSYRSATALGDHKHKHTGLTVCPLCRRASSNVPNLRTHLRSAVGSPRKAPYECDVCGRRYKHRTSLHDHRQRHDGRTVCPVCGTAASTVYNLRLHLRNVHRLPGEQVRALTGYGARRAPAPPQPVQAAPPSAR</sequence>
<feature type="domain" description="C2H2-type" evidence="8">
    <location>
        <begin position="11"/>
        <end position="38"/>
    </location>
</feature>
<evidence type="ECO:0000313" key="9">
    <source>
        <dbReference type="EMBL" id="KAF0294724.1"/>
    </source>
</evidence>
<dbReference type="GO" id="GO:0008270">
    <property type="term" value="F:zinc ion binding"/>
    <property type="evidence" value="ECO:0007669"/>
    <property type="project" value="UniProtKB-KW"/>
</dbReference>
<dbReference type="Pfam" id="PF13912">
    <property type="entry name" value="zf-C2H2_6"/>
    <property type="match status" value="1"/>
</dbReference>
<dbReference type="OrthoDB" id="19132at2759"/>
<evidence type="ECO:0000256" key="2">
    <source>
        <dbReference type="ARBA" id="ARBA00022737"/>
    </source>
</evidence>
<keyword evidence="5" id="KW-0539">Nucleus</keyword>
<dbReference type="EMBL" id="VIIS01001667">
    <property type="protein sequence ID" value="KAF0294724.1"/>
    <property type="molecule type" value="Genomic_DNA"/>
</dbReference>
<evidence type="ECO:0000313" key="10">
    <source>
        <dbReference type="Proteomes" id="UP000440578"/>
    </source>
</evidence>
<keyword evidence="1" id="KW-0479">Metal-binding</keyword>
<dbReference type="GO" id="GO:0000981">
    <property type="term" value="F:DNA-binding transcription factor activity, RNA polymerase II-specific"/>
    <property type="evidence" value="ECO:0007669"/>
    <property type="project" value="TreeGrafter"/>
</dbReference>
<proteinExistence type="inferred from homology"/>
<gene>
    <name evidence="9" type="primary">ZNF646_0</name>
    <name evidence="9" type="ORF">FJT64_007649</name>
</gene>
<dbReference type="PROSITE" id="PS00028">
    <property type="entry name" value="ZINC_FINGER_C2H2_1"/>
    <property type="match status" value="2"/>
</dbReference>
<name>A0A6A4VSZ5_AMPAM</name>
<dbReference type="Pfam" id="PF00096">
    <property type="entry name" value="zf-C2H2"/>
    <property type="match status" value="2"/>
</dbReference>
<evidence type="ECO:0000256" key="7">
    <source>
        <dbReference type="PROSITE-ProRule" id="PRU00042"/>
    </source>
</evidence>
<evidence type="ECO:0000256" key="6">
    <source>
        <dbReference type="ARBA" id="ARBA00037948"/>
    </source>
</evidence>
<dbReference type="SMART" id="SM00355">
    <property type="entry name" value="ZnF_C2H2"/>
    <property type="match status" value="4"/>
</dbReference>
<keyword evidence="4" id="KW-0862">Zinc</keyword>
<dbReference type="GO" id="GO:0000978">
    <property type="term" value="F:RNA polymerase II cis-regulatory region sequence-specific DNA binding"/>
    <property type="evidence" value="ECO:0007669"/>
    <property type="project" value="TreeGrafter"/>
</dbReference>
<dbReference type="AlphaFoldDB" id="A0A6A4VSZ5"/>
<dbReference type="PROSITE" id="PS50157">
    <property type="entry name" value="ZINC_FINGER_C2H2_2"/>
    <property type="match status" value="2"/>
</dbReference>
<keyword evidence="10" id="KW-1185">Reference proteome</keyword>
<keyword evidence="3 7" id="KW-0863">Zinc-finger</keyword>
<dbReference type="PANTHER" id="PTHR24388:SF104">
    <property type="entry name" value="AT-RICH BINDING PROTEIN-RELATED"/>
    <property type="match status" value="1"/>
</dbReference>
<evidence type="ECO:0000256" key="3">
    <source>
        <dbReference type="ARBA" id="ARBA00022771"/>
    </source>
</evidence>
<reference evidence="9 10" key="1">
    <citation type="submission" date="2019-07" db="EMBL/GenBank/DDBJ databases">
        <title>Draft genome assembly of a fouling barnacle, Amphibalanus amphitrite (Darwin, 1854): The first reference genome for Thecostraca.</title>
        <authorList>
            <person name="Kim W."/>
        </authorList>
    </citation>
    <scope>NUCLEOTIDE SEQUENCE [LARGE SCALE GENOMIC DNA]</scope>
    <source>
        <strain evidence="9">SNU_AA5</strain>
        <tissue evidence="9">Soma without cirri and trophi</tissue>
    </source>
</reference>